<dbReference type="InterPro" id="IPR039663">
    <property type="entry name" value="AIP/AIPL1/TTC9"/>
</dbReference>
<dbReference type="Proteomes" id="UP000247498">
    <property type="component" value="Unassembled WGS sequence"/>
</dbReference>
<dbReference type="Gene3D" id="1.25.40.10">
    <property type="entry name" value="Tetratricopeptide repeat domain"/>
    <property type="match status" value="1"/>
</dbReference>
<keyword evidence="1" id="KW-0677">Repeat</keyword>
<feature type="region of interest" description="Disordered" evidence="3">
    <location>
        <begin position="1"/>
        <end position="23"/>
    </location>
</feature>
<proteinExistence type="predicted"/>
<keyword evidence="5" id="KW-1185">Reference proteome</keyword>
<dbReference type="EMBL" id="BDRX01000045">
    <property type="protein sequence ID" value="GBF93907.1"/>
    <property type="molecule type" value="Genomic_DNA"/>
</dbReference>
<dbReference type="AlphaFoldDB" id="A0A2V0P9R2"/>
<dbReference type="InParanoid" id="A0A2V0P9R2"/>
<organism evidence="4 5">
    <name type="scientific">Raphidocelis subcapitata</name>
    <dbReference type="NCBI Taxonomy" id="307507"/>
    <lineage>
        <taxon>Eukaryota</taxon>
        <taxon>Viridiplantae</taxon>
        <taxon>Chlorophyta</taxon>
        <taxon>core chlorophytes</taxon>
        <taxon>Chlorophyceae</taxon>
        <taxon>CS clade</taxon>
        <taxon>Sphaeropleales</taxon>
        <taxon>Selenastraceae</taxon>
        <taxon>Raphidocelis</taxon>
    </lineage>
</organism>
<sequence>AAAAPAEGAPPQGEPQPRSRYEQRFDRPFLVALRRDLLLAAAQQTQPPAAAAASGDAAAAPAGSDVAPPKPAAAEASSPQFFITLRPSRELYERHVAVGHVLSGYGALLEAALAWQDAAAVRTAAAAAEAAAQLQAHLAATAEQALGAAGGEAAGLPPAAVPQADAANAPLPVCRIVACGQLARGQPPPTPTPLMLGAWPAWPEDLPPLAKPCMETEAKGRLEAARAIKAAGNAAYAAGDLPLALAYYRQGIHYLELITFTSDLFGAASPNISYETSLPMWETELALRLNQAAALTALGRGAEAVESLREMRIKAPGNAKVWFRTAQAFTSMGLPALPDALEALSKAAALAPRDPAIQAALADVRGRIKRGQGSTRRLVGAGVARALGSGRLYGGGEGGGGADDDTGGAAAVDQRGGAPRVPAALAAEIVGRRLGLDAVAAARGGHLPYAAPRAAEMMAAWFQPRGE</sequence>
<accession>A0A2V0P9R2</accession>
<dbReference type="SUPFAM" id="SSF48452">
    <property type="entry name" value="TPR-like"/>
    <property type="match status" value="1"/>
</dbReference>
<feature type="region of interest" description="Disordered" evidence="3">
    <location>
        <begin position="44"/>
        <end position="73"/>
    </location>
</feature>
<reference evidence="4 5" key="1">
    <citation type="journal article" date="2018" name="Sci. Rep.">
        <title>Raphidocelis subcapitata (=Pseudokirchneriella subcapitata) provides an insight into genome evolution and environmental adaptations in the Sphaeropleales.</title>
        <authorList>
            <person name="Suzuki S."/>
            <person name="Yamaguchi H."/>
            <person name="Nakajima N."/>
            <person name="Kawachi M."/>
        </authorList>
    </citation>
    <scope>NUCLEOTIDE SEQUENCE [LARGE SCALE GENOMIC DNA]</scope>
    <source>
        <strain evidence="4 5">NIES-35</strain>
    </source>
</reference>
<gene>
    <name evidence="4" type="ORF">Rsub_06906</name>
</gene>
<evidence type="ECO:0000256" key="1">
    <source>
        <dbReference type="ARBA" id="ARBA00022737"/>
    </source>
</evidence>
<dbReference type="PANTHER" id="PTHR11242:SF0">
    <property type="entry name" value="TPR_REGION DOMAIN-CONTAINING PROTEIN"/>
    <property type="match status" value="1"/>
</dbReference>
<comment type="caution">
    <text evidence="4">The sequence shown here is derived from an EMBL/GenBank/DDBJ whole genome shotgun (WGS) entry which is preliminary data.</text>
</comment>
<feature type="region of interest" description="Disordered" evidence="3">
    <location>
        <begin position="395"/>
        <end position="417"/>
    </location>
</feature>
<feature type="compositionally biased region" description="Low complexity" evidence="3">
    <location>
        <begin position="1"/>
        <end position="11"/>
    </location>
</feature>
<keyword evidence="2" id="KW-0802">TPR repeat</keyword>
<evidence type="ECO:0000256" key="3">
    <source>
        <dbReference type="SAM" id="MobiDB-lite"/>
    </source>
</evidence>
<dbReference type="PANTHER" id="PTHR11242">
    <property type="entry name" value="ARYL HYDROCARBON RECEPTOR INTERACTING PROTEIN RELATED"/>
    <property type="match status" value="1"/>
</dbReference>
<evidence type="ECO:0000256" key="2">
    <source>
        <dbReference type="ARBA" id="ARBA00022803"/>
    </source>
</evidence>
<dbReference type="InterPro" id="IPR011990">
    <property type="entry name" value="TPR-like_helical_dom_sf"/>
</dbReference>
<protein>
    <submittedName>
        <fullName evidence="4">Uncharacterized protein</fullName>
    </submittedName>
</protein>
<evidence type="ECO:0000313" key="5">
    <source>
        <dbReference type="Proteomes" id="UP000247498"/>
    </source>
</evidence>
<evidence type="ECO:0000313" key="4">
    <source>
        <dbReference type="EMBL" id="GBF93907.1"/>
    </source>
</evidence>
<dbReference type="OrthoDB" id="537667at2759"/>
<feature type="non-terminal residue" evidence="4">
    <location>
        <position position="1"/>
    </location>
</feature>
<name>A0A2V0P9R2_9CHLO</name>
<dbReference type="STRING" id="307507.A0A2V0P9R2"/>